<dbReference type="EMBL" id="WJXZ01000001">
    <property type="protein sequence ID" value="MRS60320.1"/>
    <property type="molecule type" value="Genomic_DNA"/>
</dbReference>
<feature type="domain" description="RNA polymerase sigma-70 region 2" evidence="6">
    <location>
        <begin position="26"/>
        <end position="95"/>
    </location>
</feature>
<keyword evidence="3" id="KW-0731">Sigma factor</keyword>
<keyword evidence="9" id="KW-1185">Reference proteome</keyword>
<evidence type="ECO:0000256" key="5">
    <source>
        <dbReference type="ARBA" id="ARBA00023163"/>
    </source>
</evidence>
<dbReference type="InterPro" id="IPR014284">
    <property type="entry name" value="RNA_pol_sigma-70_dom"/>
</dbReference>
<dbReference type="GO" id="GO:0006352">
    <property type="term" value="P:DNA-templated transcription initiation"/>
    <property type="evidence" value="ECO:0007669"/>
    <property type="project" value="InterPro"/>
</dbReference>
<keyword evidence="2" id="KW-0805">Transcription regulation</keyword>
<dbReference type="RefSeq" id="WP_154173131.1">
    <property type="nucleotide sequence ID" value="NZ_WJXZ01000001.1"/>
</dbReference>
<dbReference type="Gene3D" id="1.10.1740.10">
    <property type="match status" value="1"/>
</dbReference>
<dbReference type="PANTHER" id="PTHR43133:SF8">
    <property type="entry name" value="RNA POLYMERASE SIGMA FACTOR HI_1459-RELATED"/>
    <property type="match status" value="1"/>
</dbReference>
<gene>
    <name evidence="8" type="ORF">GJJ30_03375</name>
</gene>
<dbReference type="InterPro" id="IPR013249">
    <property type="entry name" value="RNA_pol_sigma70_r4_t2"/>
</dbReference>
<evidence type="ECO:0000256" key="4">
    <source>
        <dbReference type="ARBA" id="ARBA00023125"/>
    </source>
</evidence>
<comment type="caution">
    <text evidence="8">The sequence shown here is derived from an EMBL/GenBank/DDBJ whole genome shotgun (WGS) entry which is preliminary data.</text>
</comment>
<proteinExistence type="inferred from homology"/>
<evidence type="ECO:0000259" key="6">
    <source>
        <dbReference type="Pfam" id="PF04542"/>
    </source>
</evidence>
<dbReference type="GO" id="GO:0016987">
    <property type="term" value="F:sigma factor activity"/>
    <property type="evidence" value="ECO:0007669"/>
    <property type="project" value="UniProtKB-KW"/>
</dbReference>
<organism evidence="8 9">
    <name type="scientific">Larkinella terrae</name>
    <dbReference type="NCBI Taxonomy" id="2025311"/>
    <lineage>
        <taxon>Bacteria</taxon>
        <taxon>Pseudomonadati</taxon>
        <taxon>Bacteroidota</taxon>
        <taxon>Cytophagia</taxon>
        <taxon>Cytophagales</taxon>
        <taxon>Spirosomataceae</taxon>
        <taxon>Larkinella</taxon>
    </lineage>
</organism>
<reference evidence="8 9" key="1">
    <citation type="journal article" date="2018" name="Antonie Van Leeuwenhoek">
        <title>Larkinella terrae sp. nov., isolated from soil on Jeju Island, South Korea.</title>
        <authorList>
            <person name="Ten L.N."/>
            <person name="Jeon J."/>
            <person name="Park S.J."/>
            <person name="Park S."/>
            <person name="Lee S.Y."/>
            <person name="Kim M.K."/>
            <person name="Jung H.Y."/>
        </authorList>
    </citation>
    <scope>NUCLEOTIDE SEQUENCE [LARGE SCALE GENOMIC DNA]</scope>
    <source>
        <strain evidence="8 9">KCTC 52001</strain>
    </source>
</reference>
<comment type="similarity">
    <text evidence="1">Belongs to the sigma-70 factor family. ECF subfamily.</text>
</comment>
<dbReference type="OrthoDB" id="1116697at2"/>
<dbReference type="Pfam" id="PF08281">
    <property type="entry name" value="Sigma70_r4_2"/>
    <property type="match status" value="1"/>
</dbReference>
<dbReference type="InterPro" id="IPR036388">
    <property type="entry name" value="WH-like_DNA-bd_sf"/>
</dbReference>
<dbReference type="Proteomes" id="UP000441754">
    <property type="component" value="Unassembled WGS sequence"/>
</dbReference>
<feature type="domain" description="RNA polymerase sigma factor 70 region 4 type 2" evidence="7">
    <location>
        <begin position="126"/>
        <end position="175"/>
    </location>
</feature>
<keyword evidence="5" id="KW-0804">Transcription</keyword>
<dbReference type="Gene3D" id="1.10.10.10">
    <property type="entry name" value="Winged helix-like DNA-binding domain superfamily/Winged helix DNA-binding domain"/>
    <property type="match status" value="1"/>
</dbReference>
<evidence type="ECO:0000256" key="3">
    <source>
        <dbReference type="ARBA" id="ARBA00023082"/>
    </source>
</evidence>
<evidence type="ECO:0000313" key="8">
    <source>
        <dbReference type="EMBL" id="MRS60320.1"/>
    </source>
</evidence>
<name>A0A7K0EEQ4_9BACT</name>
<dbReference type="AlphaFoldDB" id="A0A7K0EEQ4"/>
<dbReference type="SUPFAM" id="SSF88659">
    <property type="entry name" value="Sigma3 and sigma4 domains of RNA polymerase sigma factors"/>
    <property type="match status" value="1"/>
</dbReference>
<sequence>MPRFTESEVVTAYKTGLQIESVTEYMYSTYYPTIRELCRRLEGNVQDCEDLFQETLLIFIELVQAGRYNPHGSATLKTYLYSIARNVWSGRWKRSVRQQNWEKNFADTFYPEQDTIDLYINQMTAMQMLNQLGEPCRTIISRYYIEGFSLDEIARELDLNEPTVRQRKFRCLKKLRDML</sequence>
<dbReference type="GO" id="GO:0003677">
    <property type="term" value="F:DNA binding"/>
    <property type="evidence" value="ECO:0007669"/>
    <property type="project" value="UniProtKB-KW"/>
</dbReference>
<dbReference type="SUPFAM" id="SSF88946">
    <property type="entry name" value="Sigma2 domain of RNA polymerase sigma factors"/>
    <property type="match status" value="1"/>
</dbReference>
<dbReference type="InterPro" id="IPR007627">
    <property type="entry name" value="RNA_pol_sigma70_r2"/>
</dbReference>
<protein>
    <submittedName>
        <fullName evidence="8">Sigma-70 family RNA polymerase sigma factor</fullName>
    </submittedName>
</protein>
<evidence type="ECO:0000259" key="7">
    <source>
        <dbReference type="Pfam" id="PF08281"/>
    </source>
</evidence>
<dbReference type="NCBIfam" id="TIGR02937">
    <property type="entry name" value="sigma70-ECF"/>
    <property type="match status" value="1"/>
</dbReference>
<dbReference type="InterPro" id="IPR013325">
    <property type="entry name" value="RNA_pol_sigma_r2"/>
</dbReference>
<dbReference type="InterPro" id="IPR013324">
    <property type="entry name" value="RNA_pol_sigma_r3/r4-like"/>
</dbReference>
<evidence type="ECO:0000256" key="1">
    <source>
        <dbReference type="ARBA" id="ARBA00010641"/>
    </source>
</evidence>
<keyword evidence="4" id="KW-0238">DNA-binding</keyword>
<dbReference type="InterPro" id="IPR039425">
    <property type="entry name" value="RNA_pol_sigma-70-like"/>
</dbReference>
<accession>A0A7K0EEQ4</accession>
<dbReference type="Pfam" id="PF04542">
    <property type="entry name" value="Sigma70_r2"/>
    <property type="match status" value="1"/>
</dbReference>
<evidence type="ECO:0000256" key="2">
    <source>
        <dbReference type="ARBA" id="ARBA00023015"/>
    </source>
</evidence>
<evidence type="ECO:0000313" key="9">
    <source>
        <dbReference type="Proteomes" id="UP000441754"/>
    </source>
</evidence>
<dbReference type="CDD" id="cd06171">
    <property type="entry name" value="Sigma70_r4"/>
    <property type="match status" value="1"/>
</dbReference>
<dbReference type="PANTHER" id="PTHR43133">
    <property type="entry name" value="RNA POLYMERASE ECF-TYPE SIGMA FACTO"/>
    <property type="match status" value="1"/>
</dbReference>